<feature type="domain" description="Mce/MlaD" evidence="2">
    <location>
        <begin position="38"/>
        <end position="112"/>
    </location>
</feature>
<accession>A0A4S3ZQL5</accession>
<dbReference type="Proteomes" id="UP000307507">
    <property type="component" value="Unassembled WGS sequence"/>
</dbReference>
<keyword evidence="4" id="KW-1185">Reference proteome</keyword>
<comment type="caution">
    <text evidence="3">The sequence shown here is derived from an EMBL/GenBank/DDBJ whole genome shotgun (WGS) entry which is preliminary data.</text>
</comment>
<gene>
    <name evidence="3" type="ORF">E6C50_15600</name>
</gene>
<evidence type="ECO:0000256" key="1">
    <source>
        <dbReference type="SAM" id="Phobius"/>
    </source>
</evidence>
<dbReference type="InterPro" id="IPR003399">
    <property type="entry name" value="Mce/MlaD"/>
</dbReference>
<dbReference type="AlphaFoldDB" id="A0A4S3ZQL5"/>
<dbReference type="RefSeq" id="WP_136404172.1">
    <property type="nucleotide sequence ID" value="NZ_SSNZ01000010.1"/>
</dbReference>
<proteinExistence type="predicted"/>
<name>A0A4S3ZQL5_9FLAO</name>
<reference evidence="3 4" key="1">
    <citation type="submission" date="2019-04" db="EMBL/GenBank/DDBJ databases">
        <title>Flavobacterium sp. nov. isolated from construction timber.</title>
        <authorList>
            <person name="Lin S.-Y."/>
            <person name="Chang C.-T."/>
            <person name="Young C.-C."/>
        </authorList>
    </citation>
    <scope>NUCLEOTIDE SEQUENCE [LARGE SCALE GENOMIC DNA]</scope>
    <source>
        <strain evidence="3 4">CC-CTC003</strain>
    </source>
</reference>
<keyword evidence="1" id="KW-0812">Transmembrane</keyword>
<feature type="transmembrane region" description="Helical" evidence="1">
    <location>
        <begin position="7"/>
        <end position="27"/>
    </location>
</feature>
<protein>
    <submittedName>
        <fullName evidence="3">MCE family protein</fullName>
    </submittedName>
</protein>
<dbReference type="OrthoDB" id="9769132at2"/>
<organism evidence="3 4">
    <name type="scientific">Flavobacterium supellecticarium</name>
    <dbReference type="NCBI Taxonomy" id="2565924"/>
    <lineage>
        <taxon>Bacteria</taxon>
        <taxon>Pseudomonadati</taxon>
        <taxon>Bacteroidota</taxon>
        <taxon>Flavobacteriia</taxon>
        <taxon>Flavobacteriales</taxon>
        <taxon>Flavobacteriaceae</taxon>
        <taxon>Flavobacterium</taxon>
    </lineage>
</organism>
<sequence length="322" mass="35206">MKITREVKTAILVITSIVVCLWGYSFLKGKNLFDSNRKFYVVYDNVEGLSPSAAVTINGLVVGKISAIEIQPNTGKLLVEMQIKNDFAISKSSVASIYEPGFIGGKQIAILPNFKDTNMAQSGDYLQADVKLGLTAKLEDKLAPIQEKLNKVLESTDVLLNNINNVMDTQTQANLKNSLAELNKTLTNFSAASVNVNHLLADNKGKLDHTITNIDKVSTNFAKMSDSLAKANIGKTVKNLESTLANVDKIMNDLQSGKGSMGKLLKDDAMYKNLAGASKQLELLLGDMKLNPKRYVHFSLFGKKAAPYVAPEEEKTTTEQKQ</sequence>
<keyword evidence="1" id="KW-1133">Transmembrane helix</keyword>
<dbReference type="InterPro" id="IPR052336">
    <property type="entry name" value="MlaD_Phospholipid_Transporter"/>
</dbReference>
<keyword evidence="1" id="KW-0472">Membrane</keyword>
<dbReference type="Pfam" id="PF02470">
    <property type="entry name" value="MlaD"/>
    <property type="match status" value="1"/>
</dbReference>
<evidence type="ECO:0000313" key="3">
    <source>
        <dbReference type="EMBL" id="THF47858.1"/>
    </source>
</evidence>
<evidence type="ECO:0000313" key="4">
    <source>
        <dbReference type="Proteomes" id="UP000307507"/>
    </source>
</evidence>
<dbReference type="PANTHER" id="PTHR33371">
    <property type="entry name" value="INTERMEMBRANE PHOSPHOLIPID TRANSPORT SYSTEM BINDING PROTEIN MLAD-RELATED"/>
    <property type="match status" value="1"/>
</dbReference>
<dbReference type="EMBL" id="SSNZ01000010">
    <property type="protein sequence ID" value="THF47858.1"/>
    <property type="molecule type" value="Genomic_DNA"/>
</dbReference>
<dbReference type="PANTHER" id="PTHR33371:SF4">
    <property type="entry name" value="INTERMEMBRANE PHOSPHOLIPID TRANSPORT SYSTEM BINDING PROTEIN MLAD"/>
    <property type="match status" value="1"/>
</dbReference>
<evidence type="ECO:0000259" key="2">
    <source>
        <dbReference type="Pfam" id="PF02470"/>
    </source>
</evidence>